<keyword evidence="2" id="KW-0479">Metal-binding</keyword>
<evidence type="ECO:0000256" key="3">
    <source>
        <dbReference type="ARBA" id="ARBA00022737"/>
    </source>
</evidence>
<comment type="similarity">
    <text evidence="11">Belongs to the Sp1 C2H2-type zinc-finger protein family.</text>
</comment>
<reference evidence="15" key="1">
    <citation type="journal article" date="2023" name="Mol. Biol. Evol.">
        <title>Third-Generation Sequencing Reveals the Adaptive Role of the Epigenome in Three Deep-Sea Polychaetes.</title>
        <authorList>
            <person name="Perez M."/>
            <person name="Aroh O."/>
            <person name="Sun Y."/>
            <person name="Lan Y."/>
            <person name="Juniper S.K."/>
            <person name="Young C.R."/>
            <person name="Angers B."/>
            <person name="Qian P.Y."/>
        </authorList>
    </citation>
    <scope>NUCLEOTIDE SEQUENCE</scope>
    <source>
        <strain evidence="15">P08H-3</strain>
    </source>
</reference>
<keyword evidence="8" id="KW-0804">Transcription</keyword>
<evidence type="ECO:0000256" key="10">
    <source>
        <dbReference type="ARBA" id="ARBA00037677"/>
    </source>
</evidence>
<comment type="subcellular location">
    <subcellularLocation>
        <location evidence="1">Nucleus</location>
    </subcellularLocation>
</comment>
<dbReference type="GO" id="GO:0000981">
    <property type="term" value="F:DNA-binding transcription factor activity, RNA polymerase II-specific"/>
    <property type="evidence" value="ECO:0007669"/>
    <property type="project" value="TreeGrafter"/>
</dbReference>
<dbReference type="Gene3D" id="3.30.160.60">
    <property type="entry name" value="Classic Zinc Finger"/>
    <property type="match status" value="3"/>
</dbReference>
<evidence type="ECO:0000256" key="7">
    <source>
        <dbReference type="ARBA" id="ARBA00023125"/>
    </source>
</evidence>
<accession>A0AAD9K0L0</accession>
<comment type="caution">
    <text evidence="15">The sequence shown here is derived from an EMBL/GenBank/DDBJ whole genome shotgun (WGS) entry which is preliminary data.</text>
</comment>
<feature type="domain" description="C2H2-type" evidence="14">
    <location>
        <begin position="567"/>
        <end position="594"/>
    </location>
</feature>
<organism evidence="15 16">
    <name type="scientific">Paralvinella palmiformis</name>
    <dbReference type="NCBI Taxonomy" id="53620"/>
    <lineage>
        <taxon>Eukaryota</taxon>
        <taxon>Metazoa</taxon>
        <taxon>Spiralia</taxon>
        <taxon>Lophotrochozoa</taxon>
        <taxon>Annelida</taxon>
        <taxon>Polychaeta</taxon>
        <taxon>Sedentaria</taxon>
        <taxon>Canalipalpata</taxon>
        <taxon>Terebellida</taxon>
        <taxon>Terebelliformia</taxon>
        <taxon>Alvinellidae</taxon>
        <taxon>Paralvinella</taxon>
    </lineage>
</organism>
<feature type="compositionally biased region" description="Polar residues" evidence="13">
    <location>
        <begin position="603"/>
        <end position="625"/>
    </location>
</feature>
<evidence type="ECO:0000256" key="4">
    <source>
        <dbReference type="ARBA" id="ARBA00022771"/>
    </source>
</evidence>
<dbReference type="EMBL" id="JAODUP010000092">
    <property type="protein sequence ID" value="KAK2162739.1"/>
    <property type="molecule type" value="Genomic_DNA"/>
</dbReference>
<keyword evidence="3" id="KW-0677">Repeat</keyword>
<feature type="compositionally biased region" description="Basic and acidic residues" evidence="13">
    <location>
        <begin position="584"/>
        <end position="600"/>
    </location>
</feature>
<feature type="domain" description="C2H2-type" evidence="14">
    <location>
        <begin position="507"/>
        <end position="536"/>
    </location>
</feature>
<keyword evidence="5" id="KW-0862">Zinc</keyword>
<dbReference type="PANTHER" id="PTHR23235:SF177">
    <property type="entry name" value="C2H2-TYPE DOMAIN-CONTAINING PROTEIN"/>
    <property type="match status" value="1"/>
</dbReference>
<dbReference type="GO" id="GO:0008270">
    <property type="term" value="F:zinc ion binding"/>
    <property type="evidence" value="ECO:0007669"/>
    <property type="project" value="UniProtKB-KW"/>
</dbReference>
<feature type="domain" description="C2H2-type" evidence="14">
    <location>
        <begin position="537"/>
        <end position="566"/>
    </location>
</feature>
<dbReference type="CDD" id="cd22547">
    <property type="entry name" value="SP6-9-like_N"/>
    <property type="match status" value="1"/>
</dbReference>
<evidence type="ECO:0000256" key="5">
    <source>
        <dbReference type="ARBA" id="ARBA00022833"/>
    </source>
</evidence>
<keyword evidence="16" id="KW-1185">Reference proteome</keyword>
<protein>
    <recommendedName>
        <fullName evidence="14">C2H2-type domain-containing protein</fullName>
    </recommendedName>
</protein>
<keyword evidence="9" id="KW-0539">Nucleus</keyword>
<dbReference type="InterPro" id="IPR036236">
    <property type="entry name" value="Znf_C2H2_sf"/>
</dbReference>
<dbReference type="PROSITE" id="PS00028">
    <property type="entry name" value="ZINC_FINGER_C2H2_1"/>
    <property type="match status" value="3"/>
</dbReference>
<proteinExistence type="inferred from homology"/>
<evidence type="ECO:0000256" key="11">
    <source>
        <dbReference type="ARBA" id="ARBA00038409"/>
    </source>
</evidence>
<dbReference type="SMART" id="SM00355">
    <property type="entry name" value="ZnF_C2H2"/>
    <property type="match status" value="3"/>
</dbReference>
<evidence type="ECO:0000256" key="8">
    <source>
        <dbReference type="ARBA" id="ARBA00023163"/>
    </source>
</evidence>
<dbReference type="GO" id="GO:0005634">
    <property type="term" value="C:nucleus"/>
    <property type="evidence" value="ECO:0007669"/>
    <property type="project" value="UniProtKB-SubCell"/>
</dbReference>
<dbReference type="PANTHER" id="PTHR23235">
    <property type="entry name" value="KRUEPPEL-LIKE TRANSCRIPTION FACTOR"/>
    <property type="match status" value="1"/>
</dbReference>
<evidence type="ECO:0000256" key="12">
    <source>
        <dbReference type="PROSITE-ProRule" id="PRU00042"/>
    </source>
</evidence>
<name>A0AAD9K0L0_9ANNE</name>
<dbReference type="Pfam" id="PF00096">
    <property type="entry name" value="zf-C2H2"/>
    <property type="match status" value="3"/>
</dbReference>
<dbReference type="Proteomes" id="UP001208570">
    <property type="component" value="Unassembled WGS sequence"/>
</dbReference>
<evidence type="ECO:0000256" key="2">
    <source>
        <dbReference type="ARBA" id="ARBA00022723"/>
    </source>
</evidence>
<evidence type="ECO:0000256" key="9">
    <source>
        <dbReference type="ARBA" id="ARBA00023242"/>
    </source>
</evidence>
<dbReference type="FunFam" id="3.30.160.60:FF:000077">
    <property type="entry name" value="Sp8 transcription factor"/>
    <property type="match status" value="1"/>
</dbReference>
<evidence type="ECO:0000313" key="15">
    <source>
        <dbReference type="EMBL" id="KAK2162739.1"/>
    </source>
</evidence>
<dbReference type="PROSITE" id="PS50157">
    <property type="entry name" value="ZINC_FINGER_C2H2_2"/>
    <property type="match status" value="3"/>
</dbReference>
<dbReference type="AlphaFoldDB" id="A0AAD9K0L0"/>
<keyword evidence="4 12" id="KW-0863">Zinc-finger</keyword>
<feature type="region of interest" description="Disordered" evidence="13">
    <location>
        <begin position="584"/>
        <end position="625"/>
    </location>
</feature>
<evidence type="ECO:0000259" key="14">
    <source>
        <dbReference type="PROSITE" id="PS50157"/>
    </source>
</evidence>
<evidence type="ECO:0000313" key="16">
    <source>
        <dbReference type="Proteomes" id="UP001208570"/>
    </source>
</evidence>
<keyword evidence="6" id="KW-0805">Transcription regulation</keyword>
<dbReference type="FunFam" id="3.30.160.60:FF:000014">
    <property type="entry name" value="Transcription factor Sp3"/>
    <property type="match status" value="1"/>
</dbReference>
<evidence type="ECO:0000256" key="1">
    <source>
        <dbReference type="ARBA" id="ARBA00004123"/>
    </source>
</evidence>
<gene>
    <name evidence="15" type="ORF">LSH36_92g00031</name>
</gene>
<sequence length="625" mass="69179">MARRSLTGRRFAYVDVFFERAQSWPSFINVSSFEWLLTADKAWRPRAPDPSPAIRRTGLIAAGIPRSSQPPKRGVPINKNLPTENSMYQDYVLTYYDNNTPRHTMQKGPLGKNLARSRQPAIVAANDETGTDLRREKHRHIVRVYVRKCDLSKYATKKYHIRDNCGFRRFLRIDRVDFLRPWIGRTKRTGSMLLNDQERLYPMSVEYTQSPANPGSASGFFSQTTALEPVPYGGTPLAMLAAQCSKLSTKTPPPLADITVGKGFQPWKKYPPLADATSLAASRASGLTSPAFGAYQRTDGACASSYNSEMYHCTGTSTLTPGDNRTLSDGSYGAPYSGVYARVPAFSYDSWPFGVSSGTTTPGGTVNTHKTEPNATWWDMHTSAGSWLSDVPNTTSGFQSQLPTSYGMDHPLGALTSAGSAYLSTGQHLLPDTYKPVLPTSQPDMTSSANNPFLSRSTAIQTPATSSAGPTRSRHRYPGRSTCDCPNCAEAERLGPAGEALRKRNLHSCHIPGCGKVYNKSSHLKAHLRWHTGERPFVCNWLFCGKRFTRSDELQRHLRTHTGEKRFTCTICNKRFMRSDHLSKHLKTHTDEGGSKKSDSDGENNVQDQVDSPDTSLSPKSRPTK</sequence>
<dbReference type="FunFam" id="3.30.160.60:FF:000026">
    <property type="entry name" value="Transcription factor Sp3"/>
    <property type="match status" value="1"/>
</dbReference>
<keyword evidence="7" id="KW-0238">DNA-binding</keyword>
<evidence type="ECO:0000256" key="13">
    <source>
        <dbReference type="SAM" id="MobiDB-lite"/>
    </source>
</evidence>
<evidence type="ECO:0000256" key="6">
    <source>
        <dbReference type="ARBA" id="ARBA00023015"/>
    </source>
</evidence>
<dbReference type="InterPro" id="IPR013087">
    <property type="entry name" value="Znf_C2H2_type"/>
</dbReference>
<dbReference type="GO" id="GO:0000978">
    <property type="term" value="F:RNA polymerase II cis-regulatory region sequence-specific DNA binding"/>
    <property type="evidence" value="ECO:0007669"/>
    <property type="project" value="TreeGrafter"/>
</dbReference>
<dbReference type="SUPFAM" id="SSF57667">
    <property type="entry name" value="beta-beta-alpha zinc fingers"/>
    <property type="match status" value="2"/>
</dbReference>
<comment type="function">
    <text evidence="10">Transcription factor which plays a key role in limb development. Positively regulates FGF8 expression in the apical ectodermal ridge (AER) and contributes to limb outgrowth in embryos.</text>
</comment>